<comment type="caution">
    <text evidence="3">The sequence shown here is derived from an EMBL/GenBank/DDBJ whole genome shotgun (WGS) entry which is preliminary data.</text>
</comment>
<gene>
    <name evidence="3" type="ORF">RNC47_13810</name>
</gene>
<evidence type="ECO:0000313" key="3">
    <source>
        <dbReference type="EMBL" id="MDT0319414.1"/>
    </source>
</evidence>
<feature type="domain" description="DUF397" evidence="2">
    <location>
        <begin position="94"/>
        <end position="140"/>
    </location>
</feature>
<dbReference type="RefSeq" id="WP_311598678.1">
    <property type="nucleotide sequence ID" value="NZ_JAVREM010000013.1"/>
</dbReference>
<name>A0ABU2LP85_9ACTN</name>
<evidence type="ECO:0000313" key="4">
    <source>
        <dbReference type="Proteomes" id="UP001183420"/>
    </source>
</evidence>
<evidence type="ECO:0000259" key="2">
    <source>
        <dbReference type="Pfam" id="PF04149"/>
    </source>
</evidence>
<reference evidence="4" key="1">
    <citation type="submission" date="2023-07" db="EMBL/GenBank/DDBJ databases">
        <title>30 novel species of actinomycetes from the DSMZ collection.</title>
        <authorList>
            <person name="Nouioui I."/>
        </authorList>
    </citation>
    <scope>NUCLEOTIDE SEQUENCE [LARGE SCALE GENOMIC DNA]</scope>
    <source>
        <strain evidence="4">DSM 44918</strain>
    </source>
</reference>
<dbReference type="EMBL" id="JAVREM010000013">
    <property type="protein sequence ID" value="MDT0319414.1"/>
    <property type="molecule type" value="Genomic_DNA"/>
</dbReference>
<dbReference type="InterPro" id="IPR007278">
    <property type="entry name" value="DUF397"/>
</dbReference>
<dbReference type="Proteomes" id="UP001183420">
    <property type="component" value="Unassembled WGS sequence"/>
</dbReference>
<accession>A0ABU2LP85</accession>
<proteinExistence type="predicted"/>
<feature type="region of interest" description="Disordered" evidence="1">
    <location>
        <begin position="1"/>
        <end position="33"/>
    </location>
</feature>
<protein>
    <submittedName>
        <fullName evidence="3">DUF397 domain-containing protein</fullName>
    </submittedName>
</protein>
<organism evidence="3 4">
    <name type="scientific">Streptomyces millisiae</name>
    <dbReference type="NCBI Taxonomy" id="3075542"/>
    <lineage>
        <taxon>Bacteria</taxon>
        <taxon>Bacillati</taxon>
        <taxon>Actinomycetota</taxon>
        <taxon>Actinomycetes</taxon>
        <taxon>Kitasatosporales</taxon>
        <taxon>Streptomycetaceae</taxon>
        <taxon>Streptomyces</taxon>
    </lineage>
</organism>
<dbReference type="Pfam" id="PF04149">
    <property type="entry name" value="DUF397"/>
    <property type="match status" value="1"/>
</dbReference>
<evidence type="ECO:0000256" key="1">
    <source>
        <dbReference type="SAM" id="MobiDB-lite"/>
    </source>
</evidence>
<sequence length="148" mass="15678">MAGEAPQEVEPPPALPLHRGRGRDRRRQGDGAVVEHLDAQPRFLLGDGRVGVPQQPHRVVSGELGGVGGVHAAILWPWGFERLRRSGSAGSGRSFSGEPHQECIEVAAGPHSLLLRESDDPAAVLATRPARVAALLSAIKGGGWTSRR</sequence>
<keyword evidence="4" id="KW-1185">Reference proteome</keyword>